<reference evidence="2 3" key="1">
    <citation type="submission" date="2019-03" db="EMBL/GenBank/DDBJ databases">
        <title>Complete genome sequence of Paenisporosarcina antarctica CGMCC 1.6503T.</title>
        <authorList>
            <person name="Rong J.-C."/>
            <person name="Chi N.-Y."/>
            <person name="Zhang Q.-F."/>
        </authorList>
    </citation>
    <scope>NUCLEOTIDE SEQUENCE [LARGE SCALE GENOMIC DNA]</scope>
    <source>
        <strain evidence="2 3">CGMCC 1.6503</strain>
    </source>
</reference>
<organism evidence="2 3">
    <name type="scientific">Paenisporosarcina antarctica</name>
    <dbReference type="NCBI Taxonomy" id="417367"/>
    <lineage>
        <taxon>Bacteria</taxon>
        <taxon>Bacillati</taxon>
        <taxon>Bacillota</taxon>
        <taxon>Bacilli</taxon>
        <taxon>Bacillales</taxon>
        <taxon>Caryophanaceae</taxon>
        <taxon>Paenisporosarcina</taxon>
    </lineage>
</organism>
<sequence>MSVIEGLTVNEREHFLSLVTTEQRDFLETEVKRGRRTIFENAMREEKISAIKSVDIALEDDEKNVVDWMISDYIDFGLGNLEGRCACRRRLRYQFTVEHQKSGKKIQYGKEHLSTFLNIDVRDIDGVIHELDKFDFELDELLVKIQEDDYGYEHYEKIQDKSVVAKDILKHMELHIPLFDRQINRLKNLYKNQLEAILKKKRKAQLEIELKKHQQDKEQFEQLKRENKQIEDMLFAQRKDEFEKKNQENEYKKKQLLKNKVRNAKQMEALQELIGYGAKLEDVAYSLVLDGKHSAVEISKIIVTHMNVDKRISVGTLGRPYIYMDVLLALRTHVENGKLIMDESSNVDDCIFFVNPYPEEHIVDDKPKEKQGQQELALP</sequence>
<dbReference type="KEGG" id="panc:E2636_01245"/>
<accession>A0A4P6ZUG9</accession>
<dbReference type="Proteomes" id="UP000294292">
    <property type="component" value="Chromosome"/>
</dbReference>
<evidence type="ECO:0000313" key="3">
    <source>
        <dbReference type="Proteomes" id="UP000294292"/>
    </source>
</evidence>
<evidence type="ECO:0008006" key="4">
    <source>
        <dbReference type="Google" id="ProtNLM"/>
    </source>
</evidence>
<keyword evidence="3" id="KW-1185">Reference proteome</keyword>
<dbReference type="EMBL" id="CP038015">
    <property type="protein sequence ID" value="QBP39863.1"/>
    <property type="molecule type" value="Genomic_DNA"/>
</dbReference>
<gene>
    <name evidence="2" type="ORF">E2636_01245</name>
</gene>
<evidence type="ECO:0000313" key="2">
    <source>
        <dbReference type="EMBL" id="QBP39863.1"/>
    </source>
</evidence>
<dbReference type="AlphaFoldDB" id="A0A4P6ZUG9"/>
<protein>
    <recommendedName>
        <fullName evidence="4">DUF3895 domain-containing protein</fullName>
    </recommendedName>
</protein>
<name>A0A4P6ZUG9_9BACL</name>
<proteinExistence type="predicted"/>
<evidence type="ECO:0000256" key="1">
    <source>
        <dbReference type="SAM" id="Coils"/>
    </source>
</evidence>
<feature type="coiled-coil region" evidence="1">
    <location>
        <begin position="183"/>
        <end position="264"/>
    </location>
</feature>
<keyword evidence="1" id="KW-0175">Coiled coil</keyword>
<dbReference type="OrthoDB" id="2183421at2"/>